<name>A0A6C0LHF2_9ZZZZ</name>
<proteinExistence type="predicted"/>
<organism evidence="1">
    <name type="scientific">viral metagenome</name>
    <dbReference type="NCBI Taxonomy" id="1070528"/>
    <lineage>
        <taxon>unclassified sequences</taxon>
        <taxon>metagenomes</taxon>
        <taxon>organismal metagenomes</taxon>
    </lineage>
</organism>
<protein>
    <submittedName>
        <fullName evidence="1">Uncharacterized protein</fullName>
    </submittedName>
</protein>
<accession>A0A6C0LHF2</accession>
<dbReference type="EMBL" id="MN740498">
    <property type="protein sequence ID" value="QHU29917.1"/>
    <property type="molecule type" value="Genomic_DNA"/>
</dbReference>
<reference evidence="1" key="1">
    <citation type="journal article" date="2020" name="Nature">
        <title>Giant virus diversity and host interactions through global metagenomics.</title>
        <authorList>
            <person name="Schulz F."/>
            <person name="Roux S."/>
            <person name="Paez-Espino D."/>
            <person name="Jungbluth S."/>
            <person name="Walsh D.A."/>
            <person name="Denef V.J."/>
            <person name="McMahon K.D."/>
            <person name="Konstantinidis K.T."/>
            <person name="Eloe-Fadrosh E.A."/>
            <person name="Kyrpides N.C."/>
            <person name="Woyke T."/>
        </authorList>
    </citation>
    <scope>NUCLEOTIDE SEQUENCE</scope>
    <source>
        <strain evidence="1">GVMAG-M-3300027810-10</strain>
    </source>
</reference>
<sequence length="151" mass="17559">MASTRISNDKIRINKYLQQSTDVGRHVMNVPGNGLNIPYINDPQVRMQMWGANRVHDIIGVENSLMCIDRPLTRECMKSQYTAPDMSKMDYSTESFDIMESNISQPAWNLRDKESERVHGFQDEQNDANLFIPFNTNLGTRMYEKDNFCRD</sequence>
<dbReference type="AlphaFoldDB" id="A0A6C0LHF2"/>
<evidence type="ECO:0000313" key="1">
    <source>
        <dbReference type="EMBL" id="QHU29917.1"/>
    </source>
</evidence>